<reference evidence="1 2" key="1">
    <citation type="submission" date="2024-10" db="EMBL/GenBank/DDBJ databases">
        <authorList>
            <person name="Deangelis K."/>
            <person name="Huntemann M."/>
            <person name="Clum A."/>
            <person name="Wang J."/>
            <person name="Palaniappan K."/>
            <person name="Ritter S."/>
            <person name="Chen I.-M."/>
            <person name="Stamatis D."/>
            <person name="Reddy T."/>
            <person name="O'Malley R."/>
            <person name="Daum C."/>
            <person name="Ng V."/>
            <person name="Ivanova N."/>
            <person name="Kyrpides N."/>
            <person name="Woyke T."/>
        </authorList>
    </citation>
    <scope>NUCLEOTIDE SEQUENCE [LARGE SCALE GENOMIC DNA]</scope>
    <source>
        <strain evidence="1 2">GAS97</strain>
    </source>
</reference>
<name>A0ABW8N1Y5_9BURK</name>
<dbReference type="RefSeq" id="WP_404615159.1">
    <property type="nucleotide sequence ID" value="NZ_JBIYDN010000057.1"/>
</dbReference>
<evidence type="ECO:0000313" key="1">
    <source>
        <dbReference type="EMBL" id="MFK4448676.1"/>
    </source>
</evidence>
<accession>A0ABW8N1Y5</accession>
<organism evidence="1 2">
    <name type="scientific">Caballeronia udeis</name>
    <dbReference type="NCBI Taxonomy" id="1232866"/>
    <lineage>
        <taxon>Bacteria</taxon>
        <taxon>Pseudomonadati</taxon>
        <taxon>Pseudomonadota</taxon>
        <taxon>Betaproteobacteria</taxon>
        <taxon>Burkholderiales</taxon>
        <taxon>Burkholderiaceae</taxon>
        <taxon>Caballeronia</taxon>
    </lineage>
</organism>
<reference evidence="1 2" key="2">
    <citation type="submission" date="2024-11" db="EMBL/GenBank/DDBJ databases">
        <title>Using genomics to understand microbial adaptation to soil warming.</title>
        <authorList>
            <person name="Deangelis K.M. PhD."/>
        </authorList>
    </citation>
    <scope>NUCLEOTIDE SEQUENCE [LARGE SCALE GENOMIC DNA]</scope>
    <source>
        <strain evidence="1 2">GAS97</strain>
    </source>
</reference>
<dbReference type="Proteomes" id="UP001620514">
    <property type="component" value="Unassembled WGS sequence"/>
</dbReference>
<protein>
    <submittedName>
        <fullName evidence="1">Uncharacterized protein</fullName>
    </submittedName>
</protein>
<sequence>MYLQIVPMRFHGKALEQSQIRAAESVCGEVIVAHENSKAIGRYFDIARASAAGDGREQLLPALYDCRLSHMGHGGFVLSGLELIGSIVFAQNWWCRPADR</sequence>
<dbReference type="EMBL" id="JBIYDN010000057">
    <property type="protein sequence ID" value="MFK4448676.1"/>
    <property type="molecule type" value="Genomic_DNA"/>
</dbReference>
<gene>
    <name evidence="1" type="ORF">ABH943_008720</name>
</gene>
<proteinExistence type="predicted"/>
<evidence type="ECO:0000313" key="2">
    <source>
        <dbReference type="Proteomes" id="UP001620514"/>
    </source>
</evidence>
<keyword evidence="2" id="KW-1185">Reference proteome</keyword>
<comment type="caution">
    <text evidence="1">The sequence shown here is derived from an EMBL/GenBank/DDBJ whole genome shotgun (WGS) entry which is preliminary data.</text>
</comment>